<keyword evidence="3" id="KW-1185">Reference proteome</keyword>
<dbReference type="Pfam" id="PF20700">
    <property type="entry name" value="Mutator"/>
    <property type="match status" value="1"/>
</dbReference>
<evidence type="ECO:0000313" key="2">
    <source>
        <dbReference type="EMBL" id="GBN90255.1"/>
    </source>
</evidence>
<reference evidence="2 3" key="1">
    <citation type="journal article" date="2019" name="Sci. Rep.">
        <title>Orb-weaving spider Araneus ventricosus genome elucidates the spidroin gene catalogue.</title>
        <authorList>
            <person name="Kono N."/>
            <person name="Nakamura H."/>
            <person name="Ohtoshi R."/>
            <person name="Moran D.A.P."/>
            <person name="Shinohara A."/>
            <person name="Yoshida Y."/>
            <person name="Fujiwara M."/>
            <person name="Mori M."/>
            <person name="Tomita M."/>
            <person name="Arakawa K."/>
        </authorList>
    </citation>
    <scope>NUCLEOTIDE SEQUENCE [LARGE SCALE GENOMIC DNA]</scope>
</reference>
<dbReference type="EMBL" id="BGPR01023238">
    <property type="protein sequence ID" value="GBN90255.1"/>
    <property type="molecule type" value="Genomic_DNA"/>
</dbReference>
<accession>A0A4Y2STH2</accession>
<organism evidence="2 3">
    <name type="scientific">Araneus ventricosus</name>
    <name type="common">Orbweaver spider</name>
    <name type="synonym">Epeira ventricosa</name>
    <dbReference type="NCBI Taxonomy" id="182803"/>
    <lineage>
        <taxon>Eukaryota</taxon>
        <taxon>Metazoa</taxon>
        <taxon>Ecdysozoa</taxon>
        <taxon>Arthropoda</taxon>
        <taxon>Chelicerata</taxon>
        <taxon>Arachnida</taxon>
        <taxon>Araneae</taxon>
        <taxon>Araneomorphae</taxon>
        <taxon>Entelegynae</taxon>
        <taxon>Araneoidea</taxon>
        <taxon>Araneidae</taxon>
        <taxon>Araneus</taxon>
    </lineage>
</organism>
<proteinExistence type="predicted"/>
<protein>
    <recommendedName>
        <fullName evidence="1">Mutator-like transposase domain-containing protein</fullName>
    </recommendedName>
</protein>
<dbReference type="OrthoDB" id="5976735at2759"/>
<dbReference type="Proteomes" id="UP000499080">
    <property type="component" value="Unassembled WGS sequence"/>
</dbReference>
<evidence type="ECO:0000313" key="3">
    <source>
        <dbReference type="Proteomes" id="UP000499080"/>
    </source>
</evidence>
<name>A0A4Y2STH2_ARAVE</name>
<feature type="domain" description="Mutator-like transposase" evidence="1">
    <location>
        <begin position="13"/>
        <end position="75"/>
    </location>
</feature>
<gene>
    <name evidence="2" type="ORF">AVEN_227018_1</name>
</gene>
<evidence type="ECO:0000259" key="1">
    <source>
        <dbReference type="Pfam" id="PF20700"/>
    </source>
</evidence>
<comment type="caution">
    <text evidence="2">The sequence shown here is derived from an EMBL/GenBank/DDBJ whole genome shotgun (WGS) entry which is preliminary data.</text>
</comment>
<dbReference type="InterPro" id="IPR049012">
    <property type="entry name" value="Mutator_transp_dom"/>
</dbReference>
<sequence>MAKERTHFSKWLSAISVDNGKVLDVEVMSKMCRICNSSSNRAHDCVKPIGSPGCMEVVGVYRMFKRSEKMRNLQYVLDKLPNRSRVPSSQVLIGNGQLLTGVLCRRQAGSILPTEPLPVPLWACVWPSRFITLTFDLASLRGLLCDPQCREKEVG</sequence>
<dbReference type="AlphaFoldDB" id="A0A4Y2STH2"/>